<protein>
    <submittedName>
        <fullName evidence="3">ABC transporter substrate-binding protein</fullName>
    </submittedName>
</protein>
<evidence type="ECO:0000313" key="4">
    <source>
        <dbReference type="Proteomes" id="UP000609874"/>
    </source>
</evidence>
<evidence type="ECO:0000313" key="3">
    <source>
        <dbReference type="EMBL" id="MBD7996210.1"/>
    </source>
</evidence>
<name>A0ABR8UV07_9MICC</name>
<feature type="signal peptide" evidence="2">
    <location>
        <begin position="1"/>
        <end position="27"/>
    </location>
</feature>
<dbReference type="PANTHER" id="PTHR30006">
    <property type="entry name" value="THIAMINE-BINDING PERIPLASMIC PROTEIN-RELATED"/>
    <property type="match status" value="1"/>
</dbReference>
<evidence type="ECO:0000256" key="2">
    <source>
        <dbReference type="SAM" id="SignalP"/>
    </source>
</evidence>
<feature type="chain" id="PRO_5045990336" evidence="2">
    <location>
        <begin position="28"/>
        <end position="397"/>
    </location>
</feature>
<dbReference type="SUPFAM" id="SSF53850">
    <property type="entry name" value="Periplasmic binding protein-like II"/>
    <property type="match status" value="1"/>
</dbReference>
<organism evidence="3 4">
    <name type="scientific">Arthrobacter gallicola</name>
    <dbReference type="NCBI Taxonomy" id="2762225"/>
    <lineage>
        <taxon>Bacteria</taxon>
        <taxon>Bacillati</taxon>
        <taxon>Actinomycetota</taxon>
        <taxon>Actinomycetes</taxon>
        <taxon>Micrococcales</taxon>
        <taxon>Micrococcaceae</taxon>
        <taxon>Arthrobacter</taxon>
    </lineage>
</organism>
<comment type="caution">
    <text evidence="3">The sequence shown here is derived from an EMBL/GenBank/DDBJ whole genome shotgun (WGS) entry which is preliminary data.</text>
</comment>
<dbReference type="RefSeq" id="WP_191808503.1">
    <property type="nucleotide sequence ID" value="NZ_JACSQD010000006.1"/>
</dbReference>
<dbReference type="Pfam" id="PF13531">
    <property type="entry name" value="SBP_bac_11"/>
    <property type="match status" value="1"/>
</dbReference>
<reference evidence="3 4" key="1">
    <citation type="submission" date="2020-08" db="EMBL/GenBank/DDBJ databases">
        <title>A Genomic Blueprint of the Chicken Gut Microbiome.</title>
        <authorList>
            <person name="Gilroy R."/>
            <person name="Ravi A."/>
            <person name="Getino M."/>
            <person name="Pursley I."/>
            <person name="Horton D.L."/>
            <person name="Alikhan N.-F."/>
            <person name="Baker D."/>
            <person name="Gharbi K."/>
            <person name="Hall N."/>
            <person name="Watson M."/>
            <person name="Adriaenssens E.M."/>
            <person name="Foster-Nyarko E."/>
            <person name="Jarju S."/>
            <person name="Secka A."/>
            <person name="Antonio M."/>
            <person name="Oren A."/>
            <person name="Chaudhuri R."/>
            <person name="La Ragione R.M."/>
            <person name="Hildebrand F."/>
            <person name="Pallen M.J."/>
        </authorList>
    </citation>
    <scope>NUCLEOTIDE SEQUENCE [LARGE SCALE GENOMIC DNA]</scope>
    <source>
        <strain evidence="3 4">Sa2CUA1</strain>
    </source>
</reference>
<keyword evidence="4" id="KW-1185">Reference proteome</keyword>
<dbReference type="Gene3D" id="3.40.190.10">
    <property type="entry name" value="Periplasmic binding protein-like II"/>
    <property type="match status" value="2"/>
</dbReference>
<sequence length="397" mass="43824">MSTKLMKSNRFLTVAALALACTLGVSACAPSSVAGGEVQEDVRDEIELQADETADGFDLDELIAAAKEEGPITIYDETGKVTQIAAAFTEKYGIKAEGVKIEANAIDKVKRESESGNIIADVLAISEPPALYAELLRDGLITNWVPGDVYDKLPEEARYPYLSSVSWLWWSYSPEAYGDKCPVTNIWEMTDEEWKGRVALPDPEARAMYTNIWNQSARDHEDAWAAAYEEHYGKAYESDQETAFHAWLKGLAENSPVVFKSDEEVSEAVGAPGQTDPPIGAMSGAKYRNNAEKGYSLAPCTGLDPYVAGPMPQTMGYVTKSESPNAAKLYIHFASSQEGMEFIMGDGKRSYNPDVVPDEDPHGLEDLIGDTQPFSTNYLEDDFQNTVTWQDFWRQNR</sequence>
<proteinExistence type="predicted"/>
<dbReference type="Proteomes" id="UP000609874">
    <property type="component" value="Unassembled WGS sequence"/>
</dbReference>
<dbReference type="PROSITE" id="PS51257">
    <property type="entry name" value="PROKAR_LIPOPROTEIN"/>
    <property type="match status" value="1"/>
</dbReference>
<dbReference type="EMBL" id="JACSQD010000006">
    <property type="protein sequence ID" value="MBD7996210.1"/>
    <property type="molecule type" value="Genomic_DNA"/>
</dbReference>
<accession>A0ABR8UV07</accession>
<evidence type="ECO:0000256" key="1">
    <source>
        <dbReference type="ARBA" id="ARBA00022729"/>
    </source>
</evidence>
<keyword evidence="1 2" id="KW-0732">Signal</keyword>
<gene>
    <name evidence="3" type="ORF">H9639_12965</name>
</gene>